<comment type="caution">
    <text evidence="2">The sequence shown here is derived from an EMBL/GenBank/DDBJ whole genome shotgun (WGS) entry which is preliminary data.</text>
</comment>
<dbReference type="RefSeq" id="WP_189990654.1">
    <property type="nucleotide sequence ID" value="NZ_BMZS01000006.1"/>
</dbReference>
<reference evidence="2" key="2">
    <citation type="submission" date="2020-09" db="EMBL/GenBank/DDBJ databases">
        <authorList>
            <person name="Sun Q."/>
            <person name="Kim S."/>
        </authorList>
    </citation>
    <scope>NUCLEOTIDE SEQUENCE</scope>
    <source>
        <strain evidence="2">KCTC 42651</strain>
    </source>
</reference>
<dbReference type="InterPro" id="IPR036754">
    <property type="entry name" value="YbaK/aa-tRNA-synt-asso_dom_sf"/>
</dbReference>
<dbReference type="SUPFAM" id="SSF55826">
    <property type="entry name" value="YbaK/ProRS associated domain"/>
    <property type="match status" value="1"/>
</dbReference>
<dbReference type="EMBL" id="BMZS01000006">
    <property type="protein sequence ID" value="GHD52588.1"/>
    <property type="molecule type" value="Genomic_DNA"/>
</dbReference>
<dbReference type="InterPro" id="IPR007214">
    <property type="entry name" value="YbaK/aa-tRNA-synth-assoc-dom"/>
</dbReference>
<dbReference type="CDD" id="cd04333">
    <property type="entry name" value="ProX_deacylase"/>
    <property type="match status" value="1"/>
</dbReference>
<dbReference type="AlphaFoldDB" id="A0A918XTN6"/>
<evidence type="ECO:0000313" key="3">
    <source>
        <dbReference type="Proteomes" id="UP000630353"/>
    </source>
</evidence>
<dbReference type="GO" id="GO:0002161">
    <property type="term" value="F:aminoacyl-tRNA deacylase activity"/>
    <property type="evidence" value="ECO:0007669"/>
    <property type="project" value="InterPro"/>
</dbReference>
<keyword evidence="3" id="KW-1185">Reference proteome</keyword>
<evidence type="ECO:0000259" key="1">
    <source>
        <dbReference type="Pfam" id="PF04073"/>
    </source>
</evidence>
<dbReference type="Proteomes" id="UP000630353">
    <property type="component" value="Unassembled WGS sequence"/>
</dbReference>
<evidence type="ECO:0000313" key="2">
    <source>
        <dbReference type="EMBL" id="GHD52588.1"/>
    </source>
</evidence>
<sequence>MPLKPSAQRVQDLLAEGGFDLTVVEMPDSTRTSADAAAACGCTVAQIGKSLVFQAKQSGRPVLVVASGVNRVDEKKIAAALGEKIGRADPEFVRASTGFAIGGVAPIGHAVQPAVYLDADLMALERIWCAAGTPNAVFELTPADLQAMTGGTVLDVRKD</sequence>
<dbReference type="Pfam" id="PF04073">
    <property type="entry name" value="tRNA_edit"/>
    <property type="match status" value="1"/>
</dbReference>
<reference evidence="2" key="1">
    <citation type="journal article" date="2014" name="Int. J. Syst. Evol. Microbiol.">
        <title>Complete genome sequence of Corynebacterium casei LMG S-19264T (=DSM 44701T), isolated from a smear-ripened cheese.</title>
        <authorList>
            <consortium name="US DOE Joint Genome Institute (JGI-PGF)"/>
            <person name="Walter F."/>
            <person name="Albersmeier A."/>
            <person name="Kalinowski J."/>
            <person name="Ruckert C."/>
        </authorList>
    </citation>
    <scope>NUCLEOTIDE SEQUENCE</scope>
    <source>
        <strain evidence="2">KCTC 42651</strain>
    </source>
</reference>
<accession>A0A918XTN6</accession>
<feature type="domain" description="YbaK/aminoacyl-tRNA synthetase-associated" evidence="1">
    <location>
        <begin position="29"/>
        <end position="146"/>
    </location>
</feature>
<protein>
    <submittedName>
        <fullName evidence="2">Cys-tRNA(Pro)/cys-tRNA(Cys) deacylase</fullName>
    </submittedName>
</protein>
<dbReference type="PANTHER" id="PTHR30411:SF1">
    <property type="entry name" value="CYTOPLASMIC PROTEIN"/>
    <property type="match status" value="1"/>
</dbReference>
<name>A0A918XTN6_9PROT</name>
<organism evidence="2 3">
    <name type="scientific">Thalassobaculum fulvum</name>
    <dbReference type="NCBI Taxonomy" id="1633335"/>
    <lineage>
        <taxon>Bacteria</taxon>
        <taxon>Pseudomonadati</taxon>
        <taxon>Pseudomonadota</taxon>
        <taxon>Alphaproteobacteria</taxon>
        <taxon>Rhodospirillales</taxon>
        <taxon>Thalassobaculaceae</taxon>
        <taxon>Thalassobaculum</taxon>
    </lineage>
</organism>
<gene>
    <name evidence="2" type="ORF">GCM10017083_28140</name>
</gene>
<proteinExistence type="predicted"/>
<dbReference type="PANTHER" id="PTHR30411">
    <property type="entry name" value="CYTOPLASMIC PROTEIN"/>
    <property type="match status" value="1"/>
</dbReference>
<dbReference type="Gene3D" id="3.90.960.10">
    <property type="entry name" value="YbaK/aminoacyl-tRNA synthetase-associated domain"/>
    <property type="match status" value="1"/>
</dbReference>